<dbReference type="PANTHER" id="PTHR21137:SF26">
    <property type="entry name" value="ODORANT RECEPTOR 10A-RELATED"/>
    <property type="match status" value="1"/>
</dbReference>
<keyword evidence="2 9" id="KW-0716">Sensory transduction</keyword>
<dbReference type="EMBL" id="MG859330">
    <property type="protein sequence ID" value="AXM05158.1"/>
    <property type="molecule type" value="mRNA"/>
</dbReference>
<evidence type="ECO:0000256" key="3">
    <source>
        <dbReference type="ARBA" id="ARBA00022692"/>
    </source>
</evidence>
<comment type="caution">
    <text evidence="9">Lacks conserved residue(s) required for the propagation of feature annotation.</text>
</comment>
<evidence type="ECO:0000256" key="9">
    <source>
        <dbReference type="RuleBase" id="RU351113"/>
    </source>
</evidence>
<evidence type="ECO:0000256" key="4">
    <source>
        <dbReference type="ARBA" id="ARBA00022725"/>
    </source>
</evidence>
<sequence length="400" mass="45001">METINENYTWNTDTTYALGLYKLNAKILGIWPLNCHDVLPRIQVFILCLLQVTMMASLIAEINTECSSMSGVVEVISLISCSILSILKITILSGLPSMLFEVVTSAVEDWSIVKTPSARNLMKKHAKLGRFVFLFQLGSGYVTIIPMILGPLPFLAPQIDVNGTNSTAQLRGLPLRTTCIFGDISDFLYAVVFTIQALQLLSTCTANVGIDVYFFGITMHLCGQFRLLGKDLENFDTSVDESKQRECLVQIIHRHVKLNRLAQHIEDSFNHIILVQLAANALQMSLMGIQMLLSFKSGNTVMIVNTIIILYVMSLQLFLYSYAGDRLSSEIANLRVSAYFSPWHEMPVKLARDVLFIMMRNDKNFYITGGKIYRINIDNFKNLIKALGSYFSVLRIMFDA</sequence>
<protein>
    <recommendedName>
        <fullName evidence="9">Odorant receptor</fullName>
    </recommendedName>
</protein>
<dbReference type="GO" id="GO:0005549">
    <property type="term" value="F:odorant binding"/>
    <property type="evidence" value="ECO:0007669"/>
    <property type="project" value="InterPro"/>
</dbReference>
<evidence type="ECO:0000256" key="5">
    <source>
        <dbReference type="ARBA" id="ARBA00022989"/>
    </source>
</evidence>
<evidence type="ECO:0000256" key="2">
    <source>
        <dbReference type="ARBA" id="ARBA00022606"/>
    </source>
</evidence>
<dbReference type="AlphaFoldDB" id="A0A346D3Y8"/>
<evidence type="ECO:0000256" key="1">
    <source>
        <dbReference type="ARBA" id="ARBA00004141"/>
    </source>
</evidence>
<keyword evidence="7 9" id="KW-0675">Receptor</keyword>
<evidence type="ECO:0000256" key="7">
    <source>
        <dbReference type="ARBA" id="ARBA00023170"/>
    </source>
</evidence>
<dbReference type="GO" id="GO:0005886">
    <property type="term" value="C:plasma membrane"/>
    <property type="evidence" value="ECO:0007669"/>
    <property type="project" value="UniProtKB-SubCell"/>
</dbReference>
<evidence type="ECO:0000256" key="6">
    <source>
        <dbReference type="ARBA" id="ARBA00023136"/>
    </source>
</evidence>
<name>A0A346D3Y8_9HYME</name>
<keyword evidence="8 9" id="KW-0807">Transducer</keyword>
<organism evidence="10">
    <name type="scientific">Campoletis chlorideae</name>
    <dbReference type="NCBI Taxonomy" id="219166"/>
    <lineage>
        <taxon>Eukaryota</taxon>
        <taxon>Metazoa</taxon>
        <taxon>Ecdysozoa</taxon>
        <taxon>Arthropoda</taxon>
        <taxon>Hexapoda</taxon>
        <taxon>Insecta</taxon>
        <taxon>Pterygota</taxon>
        <taxon>Neoptera</taxon>
        <taxon>Endopterygota</taxon>
        <taxon>Hymenoptera</taxon>
        <taxon>Apocrita</taxon>
        <taxon>Ichneumonoidea</taxon>
        <taxon>Ichneumonidae</taxon>
        <taxon>Campopleginae</taxon>
        <taxon>Dusona group</taxon>
        <taxon>Campoletis</taxon>
    </lineage>
</organism>
<evidence type="ECO:0000313" key="10">
    <source>
        <dbReference type="EMBL" id="AXM05158.1"/>
    </source>
</evidence>
<feature type="transmembrane region" description="Helical" evidence="9">
    <location>
        <begin position="272"/>
        <end position="295"/>
    </location>
</feature>
<dbReference type="InterPro" id="IPR004117">
    <property type="entry name" value="7tm6_olfct_rcpt"/>
</dbReference>
<feature type="transmembrane region" description="Helical" evidence="9">
    <location>
        <begin position="131"/>
        <end position="149"/>
    </location>
</feature>
<evidence type="ECO:0000256" key="8">
    <source>
        <dbReference type="ARBA" id="ARBA00023224"/>
    </source>
</evidence>
<keyword evidence="3 9" id="KW-0812">Transmembrane</keyword>
<keyword evidence="5 9" id="KW-1133">Transmembrane helix</keyword>
<proteinExistence type="evidence at transcript level"/>
<reference evidence="10" key="1">
    <citation type="journal article" date="2018" name="Insect Mol. Biol.">
        <title>An odorant receptor mediates the attractiveness of cis-jasmone to Campoletis chlorideae, the endoparasitoid of Helicoverpa armigera.</title>
        <authorList>
            <person name="Sun Y.L."/>
            <person name="Dong J.F."/>
            <person name="Ning C."/>
            <person name="Ding P.P."/>
            <person name="Huang L.Q."/>
            <person name="Sun J.G."/>
            <person name="Wang C.Z."/>
        </authorList>
    </citation>
    <scope>NUCLEOTIDE SEQUENCE</scope>
    <source>
        <strain evidence="10">CchlOR59</strain>
    </source>
</reference>
<comment type="similarity">
    <text evidence="9">Belongs to the insect chemoreceptor superfamily. Heteromeric odorant receptor channel (TC 1.A.69) family.</text>
</comment>
<feature type="transmembrane region" description="Helical" evidence="9">
    <location>
        <begin position="301"/>
        <end position="320"/>
    </location>
</feature>
<keyword evidence="4 9" id="KW-0552">Olfaction</keyword>
<dbReference type="PANTHER" id="PTHR21137">
    <property type="entry name" value="ODORANT RECEPTOR"/>
    <property type="match status" value="1"/>
</dbReference>
<dbReference type="GO" id="GO:0007165">
    <property type="term" value="P:signal transduction"/>
    <property type="evidence" value="ECO:0007669"/>
    <property type="project" value="UniProtKB-KW"/>
</dbReference>
<keyword evidence="6 9" id="KW-0472">Membrane</keyword>
<comment type="subcellular location">
    <subcellularLocation>
        <location evidence="9">Cell membrane</location>
        <topology evidence="9">Multi-pass membrane protein</topology>
    </subcellularLocation>
    <subcellularLocation>
        <location evidence="1">Membrane</location>
        <topology evidence="1">Multi-pass membrane protein</topology>
    </subcellularLocation>
</comment>
<reference evidence="10" key="2">
    <citation type="submission" date="2018-01" db="EMBL/GenBank/DDBJ databases">
        <authorList>
            <person name="Gaut B.S."/>
            <person name="Morton B.R."/>
            <person name="Clegg M.T."/>
            <person name="Duvall M.R."/>
        </authorList>
    </citation>
    <scope>NUCLEOTIDE SEQUENCE</scope>
    <source>
        <strain evidence="10">CchlOR59</strain>
    </source>
</reference>
<dbReference type="GO" id="GO:0004984">
    <property type="term" value="F:olfactory receptor activity"/>
    <property type="evidence" value="ECO:0007669"/>
    <property type="project" value="InterPro"/>
</dbReference>
<dbReference type="Pfam" id="PF02949">
    <property type="entry name" value="7tm_6"/>
    <property type="match status" value="1"/>
</dbReference>
<accession>A0A346D3Y8</accession>